<sequence>MTESQDAMSGCLYIVATPIGNLKDITLRALEVLEAVDWVAAEDTRHSKKLLQHYGVNKPLISLHDHNELERRDELLARLEKGETGALISDAGTPLISDPGYHLVSLLRDAQVRVEPVPGASAMIAALSAAGMPTNRFTFEGFLPAKKQKRLHTLEALLAEPRTMVFYESPHRLLESLAAFKNVFGSDREMVVAKELTKQFETFVSGGVEAVLSFFEQHPDKVRGEFVLILSGRAVVEVDASALSSEAENLIQILLGQSLPVKQISEIVADVYGLKKKVVYQSVLELKN</sequence>
<evidence type="ECO:0000256" key="6">
    <source>
        <dbReference type="HAMAP-Rule" id="MF_01877"/>
    </source>
</evidence>
<dbReference type="InterPro" id="IPR014777">
    <property type="entry name" value="4pyrrole_Mease_sub1"/>
</dbReference>
<comment type="subcellular location">
    <subcellularLocation>
        <location evidence="6">Cytoplasm</location>
    </subcellularLocation>
</comment>
<dbReference type="Pfam" id="PF00590">
    <property type="entry name" value="TP_methylase"/>
    <property type="match status" value="1"/>
</dbReference>
<dbReference type="HAMAP" id="MF_01877">
    <property type="entry name" value="16SrRNA_methyltr_I"/>
    <property type="match status" value="1"/>
</dbReference>
<dbReference type="FunFam" id="3.30.950.10:FF:000002">
    <property type="entry name" value="Ribosomal RNA small subunit methyltransferase I"/>
    <property type="match status" value="1"/>
</dbReference>
<dbReference type="AlphaFoldDB" id="A0A410H6H8"/>
<keyword evidence="2 6" id="KW-0698">rRNA processing</keyword>
<evidence type="ECO:0000256" key="2">
    <source>
        <dbReference type="ARBA" id="ARBA00022552"/>
    </source>
</evidence>
<organism evidence="9 10">
    <name type="scientific">Hydrogenovibrio thermophilus</name>
    <dbReference type="NCBI Taxonomy" id="265883"/>
    <lineage>
        <taxon>Bacteria</taxon>
        <taxon>Pseudomonadati</taxon>
        <taxon>Pseudomonadota</taxon>
        <taxon>Gammaproteobacteria</taxon>
        <taxon>Thiotrichales</taxon>
        <taxon>Piscirickettsiaceae</taxon>
        <taxon>Hydrogenovibrio</taxon>
    </lineage>
</organism>
<dbReference type="Gene3D" id="3.40.1010.10">
    <property type="entry name" value="Cobalt-precorrin-4 Transmethylase, Domain 1"/>
    <property type="match status" value="1"/>
</dbReference>
<name>A0A410H6H8_9GAMM</name>
<dbReference type="EC" id="2.1.1.198" evidence="6"/>
<reference evidence="9 10" key="1">
    <citation type="journal article" date="2018" name="Environ. Microbiol.">
        <title>Genomes of ubiquitous marine and hypersaline Hydrogenovibrio, Thiomicrorhabdus and Thiomicrospira spp. encode a diversity of mechanisms to sustain chemolithoautotrophy in heterogeneous environments.</title>
        <authorList>
            <person name="Scott K.M."/>
            <person name="Williams J."/>
            <person name="Porter C.M.B."/>
            <person name="Russel S."/>
            <person name="Harmer T.L."/>
            <person name="Paul J.H."/>
            <person name="Antonen K.M."/>
            <person name="Bridges M.K."/>
            <person name="Camper G.J."/>
            <person name="Campla C.K."/>
            <person name="Casella L.G."/>
            <person name="Chase E."/>
            <person name="Conrad J.W."/>
            <person name="Cruz M.C."/>
            <person name="Dunlap D.S."/>
            <person name="Duran L."/>
            <person name="Fahsbender E.M."/>
            <person name="Goldsmith D.B."/>
            <person name="Keeley R.F."/>
            <person name="Kondoff M.R."/>
            <person name="Kussy B.I."/>
            <person name="Lane M.K."/>
            <person name="Lawler S."/>
            <person name="Leigh B.A."/>
            <person name="Lewis C."/>
            <person name="Lostal L.M."/>
            <person name="Marking D."/>
            <person name="Mancera P.A."/>
            <person name="McClenthan E.C."/>
            <person name="McIntyre E.A."/>
            <person name="Mine J.A."/>
            <person name="Modi S."/>
            <person name="Moore B.D."/>
            <person name="Morgan W.A."/>
            <person name="Nelson K.M."/>
            <person name="Nguyen K.N."/>
            <person name="Ogburn N."/>
            <person name="Parrino D.G."/>
            <person name="Pedapudi A.D."/>
            <person name="Pelham R.P."/>
            <person name="Preece A.M."/>
            <person name="Rampersad E.A."/>
            <person name="Richardson J.C."/>
            <person name="Rodgers C.M."/>
            <person name="Schaffer B.L."/>
            <person name="Sheridan N.E."/>
            <person name="Solone M.R."/>
            <person name="Staley Z.R."/>
            <person name="Tabuchi M."/>
            <person name="Waide R.J."/>
            <person name="Wanjugi P.W."/>
            <person name="Young S."/>
            <person name="Clum A."/>
            <person name="Daum C."/>
            <person name="Huntemann M."/>
            <person name="Ivanova N."/>
            <person name="Kyrpides N."/>
            <person name="Mikhailova N."/>
            <person name="Palaniappan K."/>
            <person name="Pillay M."/>
            <person name="Reddy T.B.K."/>
            <person name="Shapiro N."/>
            <person name="Stamatis D."/>
            <person name="Varghese N."/>
            <person name="Woyke T."/>
            <person name="Boden R."/>
            <person name="Freyermuth S.K."/>
            <person name="Kerfeld C.A."/>
        </authorList>
    </citation>
    <scope>NUCLEOTIDE SEQUENCE [LARGE SCALE GENOMIC DNA]</scope>
    <source>
        <strain evidence="9 10">JR-2</strain>
    </source>
</reference>
<proteinExistence type="inferred from homology"/>
<dbReference type="GO" id="GO:0070677">
    <property type="term" value="F:rRNA (cytosine-2'-O-)-methyltransferase activity"/>
    <property type="evidence" value="ECO:0007669"/>
    <property type="project" value="UniProtKB-UniRule"/>
</dbReference>
<evidence type="ECO:0000259" key="8">
    <source>
        <dbReference type="Pfam" id="PF23016"/>
    </source>
</evidence>
<comment type="function">
    <text evidence="6">Catalyzes the 2'-O-methylation of the ribose of cytidine 1402 (C1402) in 16S rRNA.</text>
</comment>
<feature type="domain" description="RsmI HTH" evidence="8">
    <location>
        <begin position="242"/>
        <end position="287"/>
    </location>
</feature>
<dbReference type="InterPro" id="IPR008189">
    <property type="entry name" value="rRNA_ssu_MeTfrase_I"/>
</dbReference>
<dbReference type="FunFam" id="3.40.1010.10:FF:000002">
    <property type="entry name" value="Ribosomal RNA small subunit methyltransferase I"/>
    <property type="match status" value="1"/>
</dbReference>
<keyword evidence="1 6" id="KW-0963">Cytoplasm</keyword>
<dbReference type="SUPFAM" id="SSF53790">
    <property type="entry name" value="Tetrapyrrole methylase"/>
    <property type="match status" value="1"/>
</dbReference>
<dbReference type="InterPro" id="IPR000878">
    <property type="entry name" value="4pyrrol_Mease"/>
</dbReference>
<dbReference type="Pfam" id="PF23016">
    <property type="entry name" value="RsmI_C"/>
    <property type="match status" value="1"/>
</dbReference>
<dbReference type="InterPro" id="IPR035996">
    <property type="entry name" value="4pyrrol_Methylase_sf"/>
</dbReference>
<dbReference type="PIRSF" id="PIRSF005917">
    <property type="entry name" value="MTase_YraL"/>
    <property type="match status" value="1"/>
</dbReference>
<dbReference type="GO" id="GO:0005737">
    <property type="term" value="C:cytoplasm"/>
    <property type="evidence" value="ECO:0007669"/>
    <property type="project" value="UniProtKB-SubCell"/>
</dbReference>
<evidence type="ECO:0000256" key="3">
    <source>
        <dbReference type="ARBA" id="ARBA00022603"/>
    </source>
</evidence>
<accession>A0A410H6H8</accession>
<evidence type="ECO:0000259" key="7">
    <source>
        <dbReference type="Pfam" id="PF00590"/>
    </source>
</evidence>
<dbReference type="Gene3D" id="3.30.950.10">
    <property type="entry name" value="Methyltransferase, Cobalt-precorrin-4 Transmethylase, Domain 2"/>
    <property type="match status" value="1"/>
</dbReference>
<dbReference type="CDD" id="cd11648">
    <property type="entry name" value="RsmI"/>
    <property type="match status" value="1"/>
</dbReference>
<dbReference type="PANTHER" id="PTHR46111:SF1">
    <property type="entry name" value="RIBOSOMAL RNA SMALL SUBUNIT METHYLTRANSFERASE I"/>
    <property type="match status" value="1"/>
</dbReference>
<evidence type="ECO:0000256" key="4">
    <source>
        <dbReference type="ARBA" id="ARBA00022679"/>
    </source>
</evidence>
<dbReference type="InterPro" id="IPR014776">
    <property type="entry name" value="4pyrrole_Mease_sub2"/>
</dbReference>
<keyword evidence="10" id="KW-1185">Reference proteome</keyword>
<protein>
    <recommendedName>
        <fullName evidence="6">Ribosomal RNA small subunit methyltransferase I</fullName>
        <ecNumber evidence="6">2.1.1.198</ecNumber>
    </recommendedName>
    <alternativeName>
        <fullName evidence="6">16S rRNA 2'-O-ribose C1402 methyltransferase</fullName>
    </alternativeName>
    <alternativeName>
        <fullName evidence="6">rRNA (cytidine-2'-O-)-methyltransferase RsmI</fullName>
    </alternativeName>
</protein>
<dbReference type="EMBL" id="CP035033">
    <property type="protein sequence ID" value="QAB16486.1"/>
    <property type="molecule type" value="Genomic_DNA"/>
</dbReference>
<keyword evidence="3 6" id="KW-0489">Methyltransferase</keyword>
<dbReference type="NCBIfam" id="TIGR00096">
    <property type="entry name" value="16S rRNA (cytidine(1402)-2'-O)-methyltransferase"/>
    <property type="match status" value="1"/>
</dbReference>
<evidence type="ECO:0000256" key="1">
    <source>
        <dbReference type="ARBA" id="ARBA00022490"/>
    </source>
</evidence>
<dbReference type="Proteomes" id="UP000285478">
    <property type="component" value="Chromosome"/>
</dbReference>
<evidence type="ECO:0000313" key="9">
    <source>
        <dbReference type="EMBL" id="QAB16486.1"/>
    </source>
</evidence>
<dbReference type="KEGG" id="htr:EPV75_09005"/>
<feature type="domain" description="Tetrapyrrole methylase" evidence="7">
    <location>
        <begin position="12"/>
        <end position="208"/>
    </location>
</feature>
<comment type="catalytic activity">
    <reaction evidence="6">
        <text>cytidine(1402) in 16S rRNA + S-adenosyl-L-methionine = 2'-O-methylcytidine(1402) in 16S rRNA + S-adenosyl-L-homocysteine + H(+)</text>
        <dbReference type="Rhea" id="RHEA:42924"/>
        <dbReference type="Rhea" id="RHEA-COMP:10285"/>
        <dbReference type="Rhea" id="RHEA-COMP:10286"/>
        <dbReference type="ChEBI" id="CHEBI:15378"/>
        <dbReference type="ChEBI" id="CHEBI:57856"/>
        <dbReference type="ChEBI" id="CHEBI:59789"/>
        <dbReference type="ChEBI" id="CHEBI:74495"/>
        <dbReference type="ChEBI" id="CHEBI:82748"/>
        <dbReference type="EC" id="2.1.1.198"/>
    </reaction>
</comment>
<evidence type="ECO:0000256" key="5">
    <source>
        <dbReference type="ARBA" id="ARBA00022691"/>
    </source>
</evidence>
<evidence type="ECO:0000313" key="10">
    <source>
        <dbReference type="Proteomes" id="UP000285478"/>
    </source>
</evidence>
<dbReference type="InterPro" id="IPR018063">
    <property type="entry name" value="SAM_MeTrfase_RsmI_CS"/>
</dbReference>
<dbReference type="PROSITE" id="PS01296">
    <property type="entry name" value="RSMI"/>
    <property type="match status" value="1"/>
</dbReference>
<comment type="similarity">
    <text evidence="6">Belongs to the methyltransferase superfamily. RsmI family.</text>
</comment>
<keyword evidence="4 6" id="KW-0808">Transferase</keyword>
<keyword evidence="5 6" id="KW-0949">S-adenosyl-L-methionine</keyword>
<gene>
    <name evidence="6 9" type="primary">rsmI</name>
    <name evidence="9" type="ORF">EPV75_09005</name>
</gene>
<dbReference type="InterPro" id="IPR053910">
    <property type="entry name" value="RsmI_HTH"/>
</dbReference>
<dbReference type="PANTHER" id="PTHR46111">
    <property type="entry name" value="RIBOSOMAL RNA SMALL SUBUNIT METHYLTRANSFERASE I"/>
    <property type="match status" value="1"/>
</dbReference>